<name>A0A8J6JCH1_9FIRM</name>
<dbReference type="Gene3D" id="3.40.1390.20">
    <property type="entry name" value="HprK N-terminal domain-like"/>
    <property type="match status" value="1"/>
</dbReference>
<evidence type="ECO:0000259" key="1">
    <source>
        <dbReference type="Pfam" id="PF07085"/>
    </source>
</evidence>
<dbReference type="InterPro" id="IPR010766">
    <property type="entry name" value="DRTGG"/>
</dbReference>
<reference evidence="2" key="1">
    <citation type="submission" date="2020-08" db="EMBL/GenBank/DDBJ databases">
        <title>Genome public.</title>
        <authorList>
            <person name="Liu C."/>
            <person name="Sun Q."/>
        </authorList>
    </citation>
    <scope>NUCLEOTIDE SEQUENCE</scope>
    <source>
        <strain evidence="2">NSJ-52</strain>
    </source>
</reference>
<protein>
    <recommendedName>
        <fullName evidence="1">DRTGG domain-containing protein</fullName>
    </recommendedName>
</protein>
<dbReference type="AlphaFoldDB" id="A0A8J6JCH1"/>
<dbReference type="RefSeq" id="WP_186918967.1">
    <property type="nucleotide sequence ID" value="NZ_JACOPQ010000005.1"/>
</dbReference>
<dbReference type="Pfam" id="PF07085">
    <property type="entry name" value="DRTGG"/>
    <property type="match status" value="1"/>
</dbReference>
<proteinExistence type="predicted"/>
<sequence>MTVKELSAALSLTEFSLPAPEAEVTGGYAGDLLSWVMGRARAGDCWITIMSNQNVAAVAVMADVACILLSEGVKPDEALLTKARQQGINLLGSGKGTFELAHDVGEKMKRQE</sequence>
<evidence type="ECO:0000313" key="3">
    <source>
        <dbReference type="Proteomes" id="UP000607645"/>
    </source>
</evidence>
<comment type="caution">
    <text evidence="2">The sequence shown here is derived from an EMBL/GenBank/DDBJ whole genome shotgun (WGS) entry which is preliminary data.</text>
</comment>
<dbReference type="InterPro" id="IPR028979">
    <property type="entry name" value="Ser_kin/Pase_Hpr-like_N_sf"/>
</dbReference>
<accession>A0A8J6JCH1</accession>
<feature type="domain" description="DRTGG" evidence="1">
    <location>
        <begin position="37"/>
        <end position="102"/>
    </location>
</feature>
<evidence type="ECO:0000313" key="2">
    <source>
        <dbReference type="EMBL" id="MBC5736961.1"/>
    </source>
</evidence>
<gene>
    <name evidence="2" type="ORF">H8S62_08030</name>
</gene>
<dbReference type="Proteomes" id="UP000607645">
    <property type="component" value="Unassembled WGS sequence"/>
</dbReference>
<keyword evidence="3" id="KW-1185">Reference proteome</keyword>
<organism evidence="2 3">
    <name type="scientific">Lawsonibacter faecis</name>
    <dbReference type="NCBI Taxonomy" id="2763052"/>
    <lineage>
        <taxon>Bacteria</taxon>
        <taxon>Bacillati</taxon>
        <taxon>Bacillota</taxon>
        <taxon>Clostridia</taxon>
        <taxon>Eubacteriales</taxon>
        <taxon>Oscillospiraceae</taxon>
        <taxon>Lawsonibacter</taxon>
    </lineage>
</organism>
<dbReference type="SUPFAM" id="SSF75138">
    <property type="entry name" value="HprK N-terminal domain-like"/>
    <property type="match status" value="1"/>
</dbReference>
<dbReference type="EMBL" id="JACOPQ010000005">
    <property type="protein sequence ID" value="MBC5736961.1"/>
    <property type="molecule type" value="Genomic_DNA"/>
</dbReference>